<dbReference type="Pfam" id="PF08484">
    <property type="entry name" value="Methyltransf_14"/>
    <property type="match status" value="1"/>
</dbReference>
<evidence type="ECO:0000259" key="7">
    <source>
        <dbReference type="Pfam" id="PF16363"/>
    </source>
</evidence>
<evidence type="ECO:0000256" key="1">
    <source>
        <dbReference type="ARBA" id="ARBA00001937"/>
    </source>
</evidence>
<evidence type="ECO:0000256" key="2">
    <source>
        <dbReference type="ARBA" id="ARBA00009263"/>
    </source>
</evidence>
<comment type="similarity">
    <text evidence="2">Belongs to the NAD(P)-dependent epimerase/dehydratase family. GDP-mannose 4,6-dehydratase subfamily.</text>
</comment>
<dbReference type="Gene3D" id="3.40.50.720">
    <property type="entry name" value="NAD(P)-binding Rossmann-like Domain"/>
    <property type="match status" value="2"/>
</dbReference>
<dbReference type="PANTHER" id="PTHR43715">
    <property type="entry name" value="GDP-MANNOSE 4,6-DEHYDRATASE"/>
    <property type="match status" value="1"/>
</dbReference>
<evidence type="ECO:0000256" key="4">
    <source>
        <dbReference type="ARBA" id="ARBA00023239"/>
    </source>
</evidence>
<dbReference type="PANTHER" id="PTHR43715:SF1">
    <property type="entry name" value="GDP-MANNOSE 4,6 DEHYDRATASE"/>
    <property type="match status" value="1"/>
</dbReference>
<dbReference type="EC" id="4.2.1.47" evidence="3"/>
<accession>A0A6C0KKL2</accession>
<evidence type="ECO:0000313" key="8">
    <source>
        <dbReference type="EMBL" id="QHU16858.1"/>
    </source>
</evidence>
<proteinExistence type="inferred from homology"/>
<dbReference type="Gene3D" id="6.20.50.110">
    <property type="entry name" value="Methyltransferase, zinc-binding domain"/>
    <property type="match status" value="1"/>
</dbReference>
<dbReference type="InterPro" id="IPR013691">
    <property type="entry name" value="MeTrfase_14"/>
</dbReference>
<dbReference type="Pfam" id="PF16363">
    <property type="entry name" value="GDP_Man_Dehyd"/>
    <property type="match status" value="1"/>
</dbReference>
<feature type="domain" description="C-methyltransferase" evidence="6">
    <location>
        <begin position="247"/>
        <end position="405"/>
    </location>
</feature>
<dbReference type="EMBL" id="MN740891">
    <property type="protein sequence ID" value="QHU16858.1"/>
    <property type="molecule type" value="Genomic_DNA"/>
</dbReference>
<dbReference type="SUPFAM" id="SSF51735">
    <property type="entry name" value="NAD(P)-binding Rossmann-fold domains"/>
    <property type="match status" value="1"/>
</dbReference>
<dbReference type="Gene3D" id="3.90.25.10">
    <property type="entry name" value="UDP-galactose 4-epimerase, domain 1"/>
    <property type="match status" value="1"/>
</dbReference>
<dbReference type="InterPro" id="IPR013630">
    <property type="entry name" value="Methyltransf_Zn-bd_dom_put"/>
</dbReference>
<dbReference type="InterPro" id="IPR036291">
    <property type="entry name" value="NAD(P)-bd_dom_sf"/>
</dbReference>
<protein>
    <recommendedName>
        <fullName evidence="3">GDP-mannose 4,6-dehydratase</fullName>
        <ecNumber evidence="3">4.2.1.47</ecNumber>
    </recommendedName>
</protein>
<dbReference type="InterPro" id="IPR029063">
    <property type="entry name" value="SAM-dependent_MTases_sf"/>
</dbReference>
<dbReference type="InterPro" id="IPR038576">
    <property type="entry name" value="Methyltransf_Zn-bd_dom_put_sf"/>
</dbReference>
<feature type="domain" description="Methyltransferase putative zinc binding" evidence="5">
    <location>
        <begin position="10"/>
        <end position="69"/>
    </location>
</feature>
<evidence type="ECO:0000256" key="3">
    <source>
        <dbReference type="ARBA" id="ARBA00011989"/>
    </source>
</evidence>
<keyword evidence="4" id="KW-0456">Lyase</keyword>
<dbReference type="AlphaFoldDB" id="A0A6C0KKL2"/>
<evidence type="ECO:0000259" key="5">
    <source>
        <dbReference type="Pfam" id="PF08421"/>
    </source>
</evidence>
<dbReference type="GO" id="GO:0019673">
    <property type="term" value="P:GDP-mannose metabolic process"/>
    <property type="evidence" value="ECO:0007669"/>
    <property type="project" value="InterPro"/>
</dbReference>
<organism evidence="8">
    <name type="scientific">viral metagenome</name>
    <dbReference type="NCBI Taxonomy" id="1070528"/>
    <lineage>
        <taxon>unclassified sequences</taxon>
        <taxon>metagenomes</taxon>
        <taxon>organismal metagenomes</taxon>
    </lineage>
</organism>
<dbReference type="Pfam" id="PF13489">
    <property type="entry name" value="Methyltransf_23"/>
    <property type="match status" value="1"/>
</dbReference>
<feature type="domain" description="NAD(P)-binding" evidence="7">
    <location>
        <begin position="445"/>
        <end position="722"/>
    </location>
</feature>
<evidence type="ECO:0000259" key="6">
    <source>
        <dbReference type="Pfam" id="PF08484"/>
    </source>
</evidence>
<dbReference type="Pfam" id="PF08421">
    <property type="entry name" value="Methyltransf_13"/>
    <property type="match status" value="1"/>
</dbReference>
<dbReference type="InterPro" id="IPR006368">
    <property type="entry name" value="GDP_Man_deHydtase"/>
</dbReference>
<dbReference type="GO" id="GO:0008446">
    <property type="term" value="F:GDP-mannose 4,6-dehydratase activity"/>
    <property type="evidence" value="ECO:0007669"/>
    <property type="project" value="UniProtKB-EC"/>
</dbReference>
<dbReference type="InterPro" id="IPR016040">
    <property type="entry name" value="NAD(P)-bd_dom"/>
</dbReference>
<reference evidence="8" key="1">
    <citation type="journal article" date="2020" name="Nature">
        <title>Giant virus diversity and host interactions through global metagenomics.</title>
        <authorList>
            <person name="Schulz F."/>
            <person name="Roux S."/>
            <person name="Paez-Espino D."/>
            <person name="Jungbluth S."/>
            <person name="Walsh D.A."/>
            <person name="Denef V.J."/>
            <person name="McMahon K.D."/>
            <person name="Konstantinidis K.T."/>
            <person name="Eloe-Fadrosh E.A."/>
            <person name="Kyrpides N.C."/>
            <person name="Woyke T."/>
        </authorList>
    </citation>
    <scope>NUCLEOTIDE SEQUENCE</scope>
    <source>
        <strain evidence="8">GVMAG-S-3300012000-53</strain>
    </source>
</reference>
<dbReference type="Gene3D" id="3.40.50.150">
    <property type="entry name" value="Vaccinia Virus protein VP39"/>
    <property type="match status" value="1"/>
</dbReference>
<comment type="cofactor">
    <cofactor evidence="1">
        <name>NADP(+)</name>
        <dbReference type="ChEBI" id="CHEBI:58349"/>
    </cofactor>
</comment>
<dbReference type="SUPFAM" id="SSF53335">
    <property type="entry name" value="S-adenosyl-L-methionine-dependent methyltransferases"/>
    <property type="match status" value="1"/>
</dbReference>
<sequence length="730" mass="83850">MSIVSNITHCRICNSSQLTNVISLGKQQITSRFPVYGDYSTPKTPIDLCLCEECGLLQLLQTTFASELYEYEYGYRSGINHTMRTHLKHYYEEIISKVDLQAGDTVIDIGSNDSTLLQNYSPYYTRIGVDPTGKQFQQYYGDVQLLPTYFTYDNVKHRFGNIKAKVVSSISMFYDLPDPVQFAKDIHACLEDDGIWTCEQSYLLTMLKTNSIDTICHEHLEYYSLRQIKEIADRADFKIIDVHFNDCNGGSFRIYLAKKNSQKHIENTDLINEILENETKHNLMSSQCYIDFMNNINIEVSKLCNFIDSVNKNGKKVYIYGASTKGNCLLQYANIDESKIQYAVERNPNKVGKMTSTGIEIISEETMRQSPPHYLLVLPWHFREEIIQREKEFLDNGGQFIFPFPQFEIIGSKPKLLITGCDGMIAHYVKEQFDDYSLYGIGHSNETYEEHITKFYFDMKNDVELEHCLSMVRPDAIVHLAGISSSQYAFQNPMETLETNGMITAQLCNIIHKHGWKTKLFNASSSEIYKGHIDYTVQENDHNMFHSHPYSIAKIMGHSMVDFYRNTYGLPFSNGVIFTTESPLKKPVFLLNKIAEHIKEWKKGKKEALKVGNLDSYRNIIHASDVAGAIHTILSQPSGNNYLICNDESHQMCDLVEKMYRFANIIVEKRGNTYYDIDCDYPILIMEESPQGLDTTAIHIRGSPSQLLNIGWSPKMNVNEILYSIVEKEI</sequence>
<name>A0A6C0KKL2_9ZZZZ</name>